<reference evidence="2 3" key="1">
    <citation type="submission" date="2018-06" db="EMBL/GenBank/DDBJ databases">
        <authorList>
            <consortium name="Pathogen Informatics"/>
            <person name="Doyle S."/>
        </authorList>
    </citation>
    <scope>NUCLEOTIDE SEQUENCE [LARGE SCALE GENOMIC DNA]</scope>
    <source>
        <strain evidence="2 3">NCTC11370</strain>
    </source>
</reference>
<dbReference type="OrthoDB" id="5643014at2"/>
<evidence type="ECO:0000313" key="3">
    <source>
        <dbReference type="Proteomes" id="UP000254554"/>
    </source>
</evidence>
<keyword evidence="1" id="KW-0472">Membrane</keyword>
<evidence type="ECO:0000313" key="2">
    <source>
        <dbReference type="EMBL" id="STO21060.1"/>
    </source>
</evidence>
<name>A0A377G997_9GAMM</name>
<gene>
    <name evidence="2" type="ORF">NCTC11370_01121</name>
</gene>
<organism evidence="2 3">
    <name type="scientific">Fluoribacter dumoffii</name>
    <dbReference type="NCBI Taxonomy" id="463"/>
    <lineage>
        <taxon>Bacteria</taxon>
        <taxon>Pseudomonadati</taxon>
        <taxon>Pseudomonadota</taxon>
        <taxon>Gammaproteobacteria</taxon>
        <taxon>Legionellales</taxon>
        <taxon>Legionellaceae</taxon>
        <taxon>Fluoribacter</taxon>
    </lineage>
</organism>
<dbReference type="STRING" id="1094715.GCA_000236165_01300"/>
<evidence type="ECO:0000256" key="1">
    <source>
        <dbReference type="SAM" id="Phobius"/>
    </source>
</evidence>
<keyword evidence="1" id="KW-0812">Transmembrane</keyword>
<dbReference type="AlphaFoldDB" id="A0A377G997"/>
<dbReference type="Proteomes" id="UP000254554">
    <property type="component" value="Unassembled WGS sequence"/>
</dbReference>
<keyword evidence="3" id="KW-1185">Reference proteome</keyword>
<proteinExistence type="predicted"/>
<dbReference type="RefSeq" id="WP_010653340.1">
    <property type="nucleotide sequence ID" value="NZ_UGGT01000001.1"/>
</dbReference>
<feature type="transmembrane region" description="Helical" evidence="1">
    <location>
        <begin position="35"/>
        <end position="51"/>
    </location>
</feature>
<keyword evidence="1" id="KW-1133">Transmembrane helix</keyword>
<dbReference type="EMBL" id="UGGT01000001">
    <property type="protein sequence ID" value="STO21060.1"/>
    <property type="molecule type" value="Genomic_DNA"/>
</dbReference>
<protein>
    <submittedName>
        <fullName evidence="2">Uncharacterized protein</fullName>
    </submittedName>
</protein>
<sequence length="111" mass="11787">MSQAKINTDDAGKTTALLALGNMILAPFYWIDSKLGLSIAIAGTGVFLYGAHEIGKNRRAVENGINNMNTFFGRATGDKSTEIQNALANIAVGGAAIFDEIMPNDSNNRPK</sequence>
<dbReference type="GeneID" id="93292282"/>
<accession>A0A377G997</accession>